<name>A0A9D1GKC3_9FIRM</name>
<reference evidence="4" key="1">
    <citation type="submission" date="2020-10" db="EMBL/GenBank/DDBJ databases">
        <authorList>
            <person name="Gilroy R."/>
        </authorList>
    </citation>
    <scope>NUCLEOTIDE SEQUENCE</scope>
    <source>
        <strain evidence="4">CHK123-3438</strain>
    </source>
</reference>
<dbReference type="InterPro" id="IPR036705">
    <property type="entry name" value="Ribosyl_crysJ1_sf"/>
</dbReference>
<dbReference type="Gene3D" id="1.10.4080.10">
    <property type="entry name" value="ADP-ribosylation/Crystallin J1"/>
    <property type="match status" value="1"/>
</dbReference>
<dbReference type="EMBL" id="DVKS01000195">
    <property type="protein sequence ID" value="HIT42770.1"/>
    <property type="molecule type" value="Genomic_DNA"/>
</dbReference>
<dbReference type="GO" id="GO:0016787">
    <property type="term" value="F:hydrolase activity"/>
    <property type="evidence" value="ECO:0007669"/>
    <property type="project" value="UniProtKB-KW"/>
</dbReference>
<evidence type="ECO:0000256" key="3">
    <source>
        <dbReference type="PIRSR" id="PIRSR605502-1"/>
    </source>
</evidence>
<accession>A0A9D1GKC3</accession>
<feature type="binding site" evidence="3">
    <location>
        <position position="65"/>
    </location>
    <ligand>
        <name>Mg(2+)</name>
        <dbReference type="ChEBI" id="CHEBI:18420"/>
        <label>1</label>
    </ligand>
</feature>
<evidence type="ECO:0000256" key="2">
    <source>
        <dbReference type="ARBA" id="ARBA00022801"/>
    </source>
</evidence>
<dbReference type="GO" id="GO:0046872">
    <property type="term" value="F:metal ion binding"/>
    <property type="evidence" value="ECO:0007669"/>
    <property type="project" value="UniProtKB-KW"/>
</dbReference>
<dbReference type="InterPro" id="IPR050792">
    <property type="entry name" value="ADP-ribosylglycohydrolase"/>
</dbReference>
<dbReference type="Pfam" id="PF03747">
    <property type="entry name" value="ADP_ribosyl_GH"/>
    <property type="match status" value="1"/>
</dbReference>
<keyword evidence="3" id="KW-0479">Metal-binding</keyword>
<gene>
    <name evidence="4" type="ORF">IAB60_11875</name>
</gene>
<feature type="binding site" evidence="3">
    <location>
        <position position="318"/>
    </location>
    <ligand>
        <name>Mg(2+)</name>
        <dbReference type="ChEBI" id="CHEBI:18420"/>
        <label>1</label>
    </ligand>
</feature>
<keyword evidence="3" id="KW-0460">Magnesium</keyword>
<dbReference type="PANTHER" id="PTHR16222">
    <property type="entry name" value="ADP-RIBOSYLGLYCOHYDROLASE"/>
    <property type="match status" value="1"/>
</dbReference>
<dbReference type="InterPro" id="IPR005502">
    <property type="entry name" value="Ribosyl_crysJ1"/>
</dbReference>
<evidence type="ECO:0000313" key="4">
    <source>
        <dbReference type="EMBL" id="HIT42770.1"/>
    </source>
</evidence>
<protein>
    <submittedName>
        <fullName evidence="4">ADP-ribosylglycohydrolase family protein</fullName>
    </submittedName>
</protein>
<evidence type="ECO:0000256" key="1">
    <source>
        <dbReference type="ARBA" id="ARBA00010702"/>
    </source>
</evidence>
<keyword evidence="2" id="KW-0378">Hydrolase</keyword>
<dbReference type="PANTHER" id="PTHR16222:SF24">
    <property type="entry name" value="ADP-RIBOSYLHYDROLASE ARH3"/>
    <property type="match status" value="1"/>
</dbReference>
<organism evidence="4 5">
    <name type="scientific">Candidatus Caccovicinus merdipullorum</name>
    <dbReference type="NCBI Taxonomy" id="2840724"/>
    <lineage>
        <taxon>Bacteria</taxon>
        <taxon>Bacillati</taxon>
        <taxon>Bacillota</taxon>
        <taxon>Clostridia</taxon>
        <taxon>Eubacteriales</taxon>
        <taxon>Candidatus Caccovicinus</taxon>
    </lineage>
</organism>
<dbReference type="SUPFAM" id="SSF101478">
    <property type="entry name" value="ADP-ribosylglycohydrolase"/>
    <property type="match status" value="1"/>
</dbReference>
<reference evidence="4" key="2">
    <citation type="journal article" date="2021" name="PeerJ">
        <title>Extensive microbial diversity within the chicken gut microbiome revealed by metagenomics and culture.</title>
        <authorList>
            <person name="Gilroy R."/>
            <person name="Ravi A."/>
            <person name="Getino M."/>
            <person name="Pursley I."/>
            <person name="Horton D.L."/>
            <person name="Alikhan N.F."/>
            <person name="Baker D."/>
            <person name="Gharbi K."/>
            <person name="Hall N."/>
            <person name="Watson M."/>
            <person name="Adriaenssens E.M."/>
            <person name="Foster-Nyarko E."/>
            <person name="Jarju S."/>
            <person name="Secka A."/>
            <person name="Antonio M."/>
            <person name="Oren A."/>
            <person name="Chaudhuri R.R."/>
            <person name="La Ragione R."/>
            <person name="Hildebrand F."/>
            <person name="Pallen M.J."/>
        </authorList>
    </citation>
    <scope>NUCLEOTIDE SEQUENCE</scope>
    <source>
        <strain evidence="4">CHK123-3438</strain>
    </source>
</reference>
<feature type="binding site" evidence="3">
    <location>
        <position position="63"/>
    </location>
    <ligand>
        <name>Mg(2+)</name>
        <dbReference type="ChEBI" id="CHEBI:18420"/>
        <label>1</label>
    </ligand>
</feature>
<feature type="binding site" evidence="3">
    <location>
        <position position="64"/>
    </location>
    <ligand>
        <name>Mg(2+)</name>
        <dbReference type="ChEBI" id="CHEBI:18420"/>
        <label>1</label>
    </ligand>
</feature>
<proteinExistence type="inferred from homology"/>
<evidence type="ECO:0000313" key="5">
    <source>
        <dbReference type="Proteomes" id="UP000886860"/>
    </source>
</evidence>
<sequence>MTTKDITEQTRDRIRGCLIGGAVGDALGYPVEFLSYSQIIHSFGEKGITEYVLDVQEGKAVISDDTQMTLFTAEGLLNSAGKKKEEIPYEVYRSYLNWYQTQRGRRKPEMGKGKAGAGNPGRDNSRLMEIPELYVCRAPGNTCLSALSSGRMGDMEESINMSKGCGGIMRAAPAAIYRKPDETFTRKEIDLLGARLAAITHGHPLGYIPAAVLVHIVNIGVYGGSQPGMGLADAVKEAVETARELFPEIGFMPKLAALVDRAAKLAGNEKEDIENIRELGEGWVAEETLAIAVYCSIRYCDNFSKGVAAAVNHSGDSDSTGAVTGNILGAWLGLEGIEEKWLRDLELRELILTMADSLCT</sequence>
<dbReference type="Proteomes" id="UP000886860">
    <property type="component" value="Unassembled WGS sequence"/>
</dbReference>
<feature type="binding site" evidence="3">
    <location>
        <position position="316"/>
    </location>
    <ligand>
        <name>Mg(2+)</name>
        <dbReference type="ChEBI" id="CHEBI:18420"/>
        <label>1</label>
    </ligand>
</feature>
<feature type="binding site" evidence="3">
    <location>
        <position position="319"/>
    </location>
    <ligand>
        <name>Mg(2+)</name>
        <dbReference type="ChEBI" id="CHEBI:18420"/>
        <label>1</label>
    </ligand>
</feature>
<dbReference type="AlphaFoldDB" id="A0A9D1GKC3"/>
<comment type="similarity">
    <text evidence="1">Belongs to the ADP-ribosylglycohydrolase family.</text>
</comment>
<comment type="caution">
    <text evidence="4">The sequence shown here is derived from an EMBL/GenBank/DDBJ whole genome shotgun (WGS) entry which is preliminary data.</text>
</comment>
<comment type="cofactor">
    <cofactor evidence="3">
        <name>Mg(2+)</name>
        <dbReference type="ChEBI" id="CHEBI:18420"/>
    </cofactor>
    <text evidence="3">Binds 2 magnesium ions per subunit.</text>
</comment>